<dbReference type="eggNOG" id="arCOG04797">
    <property type="taxonomic scope" value="Archaea"/>
</dbReference>
<evidence type="ECO:0000313" key="2">
    <source>
        <dbReference type="EMBL" id="ELZ26918.1"/>
    </source>
</evidence>
<organism evidence="2 3">
    <name type="scientific">Halosimplex carlsbadense 2-9-1</name>
    <dbReference type="NCBI Taxonomy" id="797114"/>
    <lineage>
        <taxon>Archaea</taxon>
        <taxon>Methanobacteriati</taxon>
        <taxon>Methanobacteriota</taxon>
        <taxon>Stenosarchaea group</taxon>
        <taxon>Halobacteria</taxon>
        <taxon>Halobacteriales</taxon>
        <taxon>Haloarculaceae</taxon>
        <taxon>Halosimplex</taxon>
    </lineage>
</organism>
<feature type="transmembrane region" description="Helical" evidence="1">
    <location>
        <begin position="54"/>
        <end position="74"/>
    </location>
</feature>
<dbReference type="AlphaFoldDB" id="M0CW92"/>
<keyword evidence="1" id="KW-1133">Transmembrane helix</keyword>
<dbReference type="Proteomes" id="UP000011626">
    <property type="component" value="Unassembled WGS sequence"/>
</dbReference>
<keyword evidence="1" id="KW-0812">Transmembrane</keyword>
<dbReference type="EMBL" id="AOIU01000018">
    <property type="protein sequence ID" value="ELZ26918.1"/>
    <property type="molecule type" value="Genomic_DNA"/>
</dbReference>
<accession>M0CW92</accession>
<reference evidence="2 3" key="1">
    <citation type="journal article" date="2014" name="PLoS Genet.">
        <title>Phylogenetically driven sequencing of extremely halophilic archaea reveals strategies for static and dynamic osmo-response.</title>
        <authorList>
            <person name="Becker E.A."/>
            <person name="Seitzer P.M."/>
            <person name="Tritt A."/>
            <person name="Larsen D."/>
            <person name="Krusor M."/>
            <person name="Yao A.I."/>
            <person name="Wu D."/>
            <person name="Madern D."/>
            <person name="Eisen J.A."/>
            <person name="Darling A.E."/>
            <person name="Facciotti M.T."/>
        </authorList>
    </citation>
    <scope>NUCLEOTIDE SEQUENCE [LARGE SCALE GENOMIC DNA]</scope>
    <source>
        <strain evidence="2 3">2-9-1</strain>
    </source>
</reference>
<feature type="transmembrane region" description="Helical" evidence="1">
    <location>
        <begin position="135"/>
        <end position="157"/>
    </location>
</feature>
<dbReference type="RefSeq" id="WP_006883333.1">
    <property type="nucleotide sequence ID" value="NZ_AOIU01000018.1"/>
</dbReference>
<dbReference type="PATRIC" id="fig|797114.5.peg.1689"/>
<sequence>MPFTPFHLGPALLLSGLAPRRLDLPTLLVASVVIDVRAALVVFGPLGGPVHGPLTTFLGATVVATLVAGAALSLPARLGGLADRVRPDATVGTAAVAAGALAGAWSHVLLDAALYHDVAPFFPLAGNPFLVDAFGLVYGACVAAGLAGAVLLAARYARSARTDTS</sequence>
<evidence type="ECO:0008006" key="4">
    <source>
        <dbReference type="Google" id="ProtNLM"/>
    </source>
</evidence>
<keyword evidence="3" id="KW-1185">Reference proteome</keyword>
<gene>
    <name evidence="2" type="ORF">C475_08286</name>
</gene>
<dbReference type="STRING" id="797114.C475_08286"/>
<comment type="caution">
    <text evidence="2">The sequence shown here is derived from an EMBL/GenBank/DDBJ whole genome shotgun (WGS) entry which is preliminary data.</text>
</comment>
<proteinExistence type="predicted"/>
<evidence type="ECO:0000256" key="1">
    <source>
        <dbReference type="SAM" id="Phobius"/>
    </source>
</evidence>
<keyword evidence="1" id="KW-0472">Membrane</keyword>
<dbReference type="OrthoDB" id="271811at2157"/>
<evidence type="ECO:0000313" key="3">
    <source>
        <dbReference type="Proteomes" id="UP000011626"/>
    </source>
</evidence>
<name>M0CW92_9EURY</name>
<protein>
    <recommendedName>
        <fullName evidence="4">Membrane-bound metal-dependent hydrolase</fullName>
    </recommendedName>
</protein>
<feature type="transmembrane region" description="Helical" evidence="1">
    <location>
        <begin position="94"/>
        <end position="115"/>
    </location>
</feature>